<reference evidence="2" key="1">
    <citation type="submission" date="2020-08" db="EMBL/GenBank/DDBJ databases">
        <title>Multicomponent nature underlies the extraordinary mechanical properties of spider dragline silk.</title>
        <authorList>
            <person name="Kono N."/>
            <person name="Nakamura H."/>
            <person name="Mori M."/>
            <person name="Yoshida Y."/>
            <person name="Ohtoshi R."/>
            <person name="Malay A.D."/>
            <person name="Moran D.A.P."/>
            <person name="Tomita M."/>
            <person name="Numata K."/>
            <person name="Arakawa K."/>
        </authorList>
    </citation>
    <scope>NUCLEOTIDE SEQUENCE</scope>
</reference>
<name>A0A8X6RQB8_TRICX</name>
<feature type="domain" description="DUF7041" evidence="1">
    <location>
        <begin position="1"/>
        <end position="66"/>
    </location>
</feature>
<keyword evidence="3" id="KW-1185">Reference proteome</keyword>
<organism evidence="2 3">
    <name type="scientific">Trichonephila clavipes</name>
    <name type="common">Golden silk orbweaver</name>
    <name type="synonym">Nephila clavipes</name>
    <dbReference type="NCBI Taxonomy" id="2585209"/>
    <lineage>
        <taxon>Eukaryota</taxon>
        <taxon>Metazoa</taxon>
        <taxon>Ecdysozoa</taxon>
        <taxon>Arthropoda</taxon>
        <taxon>Chelicerata</taxon>
        <taxon>Arachnida</taxon>
        <taxon>Araneae</taxon>
        <taxon>Araneomorphae</taxon>
        <taxon>Entelegynae</taxon>
        <taxon>Araneoidea</taxon>
        <taxon>Nephilidae</taxon>
        <taxon>Trichonephila</taxon>
    </lineage>
</organism>
<accession>A0A8X6RQB8</accession>
<comment type="caution">
    <text evidence="2">The sequence shown here is derived from an EMBL/GenBank/DDBJ whole genome shotgun (WGS) entry which is preliminary data.</text>
</comment>
<protein>
    <recommendedName>
        <fullName evidence="1">DUF7041 domain-containing protein</fullName>
    </recommendedName>
</protein>
<evidence type="ECO:0000259" key="1">
    <source>
        <dbReference type="Pfam" id="PF23055"/>
    </source>
</evidence>
<dbReference type="Pfam" id="PF23055">
    <property type="entry name" value="DUF7041"/>
    <property type="match status" value="1"/>
</dbReference>
<sequence>METQFKICRITLEVTMFSHLVAQLEPKILDDIWKIVKDPTANKYSAVKKRLLKILIESENNKIKLLFTGIQLGDMLPSQLLRKMETLACTDVSAKALRTL</sequence>
<dbReference type="InterPro" id="IPR055469">
    <property type="entry name" value="DUF7041"/>
</dbReference>
<dbReference type="AlphaFoldDB" id="A0A8X6RQB8"/>
<evidence type="ECO:0000313" key="3">
    <source>
        <dbReference type="Proteomes" id="UP000887159"/>
    </source>
</evidence>
<dbReference type="EMBL" id="BMAU01021215">
    <property type="protein sequence ID" value="GFX99821.1"/>
    <property type="molecule type" value="Genomic_DNA"/>
</dbReference>
<dbReference type="Proteomes" id="UP000887159">
    <property type="component" value="Unassembled WGS sequence"/>
</dbReference>
<proteinExistence type="predicted"/>
<evidence type="ECO:0000313" key="2">
    <source>
        <dbReference type="EMBL" id="GFX99821.1"/>
    </source>
</evidence>
<dbReference type="PANTHER" id="PTHR33327:SF3">
    <property type="entry name" value="RNA-DIRECTED DNA POLYMERASE"/>
    <property type="match status" value="1"/>
</dbReference>
<gene>
    <name evidence="2" type="primary">AVEN_180926_1</name>
    <name evidence="2" type="ORF">TNCV_258601</name>
</gene>
<dbReference type="PANTHER" id="PTHR33327">
    <property type="entry name" value="ENDONUCLEASE"/>
    <property type="match status" value="1"/>
</dbReference>